<evidence type="ECO:0008006" key="4">
    <source>
        <dbReference type="Google" id="ProtNLM"/>
    </source>
</evidence>
<reference evidence="2 3" key="1">
    <citation type="submission" date="2017-11" db="EMBL/GenBank/DDBJ databases">
        <title>Draft genome sequence of Mitsuaria sp. HWN-4.</title>
        <authorList>
            <person name="Gundlapally S.R."/>
        </authorList>
    </citation>
    <scope>NUCLEOTIDE SEQUENCE [LARGE SCALE GENOMIC DNA]</scope>
    <source>
        <strain evidence="2 3">HWN-4</strain>
    </source>
</reference>
<dbReference type="EMBL" id="PEOG01000012">
    <property type="protein sequence ID" value="PIM54208.1"/>
    <property type="molecule type" value="Genomic_DNA"/>
</dbReference>
<gene>
    <name evidence="2" type="ORF">CS062_05895</name>
</gene>
<evidence type="ECO:0000313" key="3">
    <source>
        <dbReference type="Proteomes" id="UP000231501"/>
    </source>
</evidence>
<dbReference type="Pfam" id="PF11162">
    <property type="entry name" value="DUF2946"/>
    <property type="match status" value="1"/>
</dbReference>
<name>A0A2G9CCP2_9BURK</name>
<proteinExistence type="predicted"/>
<accession>A0A2G9CCP2</accession>
<organism evidence="2 3">
    <name type="scientific">Roseateles chitinivorans</name>
    <dbReference type="NCBI Taxonomy" id="2917965"/>
    <lineage>
        <taxon>Bacteria</taxon>
        <taxon>Pseudomonadati</taxon>
        <taxon>Pseudomonadota</taxon>
        <taxon>Betaproteobacteria</taxon>
        <taxon>Burkholderiales</taxon>
        <taxon>Sphaerotilaceae</taxon>
        <taxon>Roseateles</taxon>
    </lineage>
</organism>
<dbReference type="PROSITE" id="PS51257">
    <property type="entry name" value="PROKAR_LIPOPROTEIN"/>
    <property type="match status" value="1"/>
</dbReference>
<evidence type="ECO:0000313" key="2">
    <source>
        <dbReference type="EMBL" id="PIM54208.1"/>
    </source>
</evidence>
<protein>
    <recommendedName>
        <fullName evidence="4">DUF2946 domain-containing protein</fullName>
    </recommendedName>
</protein>
<comment type="caution">
    <text evidence="2">The sequence shown here is derived from an EMBL/GenBank/DDBJ whole genome shotgun (WGS) entry which is preliminary data.</text>
</comment>
<sequence length="153" mass="15683">MSPTRRFRTTWLLLLVLACGLLGRPLHEAWHLAQPIGAPSGVVAMATSVDRSIDIDQARSDVPALPGNAVDVGSDAGDAVGASDASDAGGEAGGQTDTCAWCLFHAQAVALGHSPPSLLTHAEASPPPVAWPRGEIPARDWSVAKPRGPPTAA</sequence>
<dbReference type="InterPro" id="IPR021333">
    <property type="entry name" value="DUF2946"/>
</dbReference>
<dbReference type="AlphaFoldDB" id="A0A2G9CCP2"/>
<feature type="compositionally biased region" description="Low complexity" evidence="1">
    <location>
        <begin position="69"/>
        <end position="89"/>
    </location>
</feature>
<evidence type="ECO:0000256" key="1">
    <source>
        <dbReference type="SAM" id="MobiDB-lite"/>
    </source>
</evidence>
<feature type="region of interest" description="Disordered" evidence="1">
    <location>
        <begin position="123"/>
        <end position="153"/>
    </location>
</feature>
<feature type="region of interest" description="Disordered" evidence="1">
    <location>
        <begin position="64"/>
        <end position="91"/>
    </location>
</feature>
<dbReference type="Proteomes" id="UP000231501">
    <property type="component" value="Unassembled WGS sequence"/>
</dbReference>
<keyword evidence="3" id="KW-1185">Reference proteome</keyword>